<dbReference type="SUPFAM" id="SSF46785">
    <property type="entry name" value="Winged helix' DNA-binding domain"/>
    <property type="match status" value="1"/>
</dbReference>
<dbReference type="AlphaFoldDB" id="A0A510HGK2"/>
<feature type="domain" description="HTH arsR-type" evidence="4">
    <location>
        <begin position="8"/>
        <end position="102"/>
    </location>
</feature>
<dbReference type="OrthoDB" id="194599at2"/>
<name>A0A510HGK2_9ACTN</name>
<accession>A0A510HGK2</accession>
<dbReference type="EMBL" id="AP019791">
    <property type="protein sequence ID" value="BBL79090.1"/>
    <property type="molecule type" value="Genomic_DNA"/>
</dbReference>
<dbReference type="InterPro" id="IPR036388">
    <property type="entry name" value="WH-like_DNA-bd_sf"/>
</dbReference>
<evidence type="ECO:0000256" key="2">
    <source>
        <dbReference type="ARBA" id="ARBA00023125"/>
    </source>
</evidence>
<dbReference type="InterPro" id="IPR036390">
    <property type="entry name" value="WH_DNA-bd_sf"/>
</dbReference>
<sequence>MAKDGRRLSDEGFEMVAEQFKVFAEPMRLKLVYALMDGEKRVSELVEETGGLQANVSKHLGVLLDAGVVRRRKQGTSSYYRIADDTVYELCDLMCGSVERRLEVQLGELARS</sequence>
<dbReference type="Proteomes" id="UP000318065">
    <property type="component" value="Chromosome"/>
</dbReference>
<keyword evidence="3" id="KW-0804">Transcription</keyword>
<dbReference type="GO" id="GO:0003700">
    <property type="term" value="F:DNA-binding transcription factor activity"/>
    <property type="evidence" value="ECO:0007669"/>
    <property type="project" value="InterPro"/>
</dbReference>
<dbReference type="Pfam" id="PF01022">
    <property type="entry name" value="HTH_5"/>
    <property type="match status" value="1"/>
</dbReference>
<protein>
    <submittedName>
        <fullName evidence="5">Transcriptional regulator</fullName>
    </submittedName>
</protein>
<dbReference type="InterPro" id="IPR011991">
    <property type="entry name" value="ArsR-like_HTH"/>
</dbReference>
<dbReference type="RefSeq" id="WP_143527142.1">
    <property type="nucleotide sequence ID" value="NZ_AP019791.1"/>
</dbReference>
<keyword evidence="6" id="KW-1185">Reference proteome</keyword>
<keyword evidence="2" id="KW-0238">DNA-binding</keyword>
<dbReference type="GO" id="GO:0003677">
    <property type="term" value="F:DNA binding"/>
    <property type="evidence" value="ECO:0007669"/>
    <property type="project" value="UniProtKB-KW"/>
</dbReference>
<organism evidence="5 6">
    <name type="scientific">Rubrobacter xylanophilus</name>
    <dbReference type="NCBI Taxonomy" id="49319"/>
    <lineage>
        <taxon>Bacteria</taxon>
        <taxon>Bacillati</taxon>
        <taxon>Actinomycetota</taxon>
        <taxon>Rubrobacteria</taxon>
        <taxon>Rubrobacterales</taxon>
        <taxon>Rubrobacteraceae</taxon>
        <taxon>Rubrobacter</taxon>
    </lineage>
</organism>
<dbReference type="InterPro" id="IPR001845">
    <property type="entry name" value="HTH_ArsR_DNA-bd_dom"/>
</dbReference>
<dbReference type="PRINTS" id="PR00778">
    <property type="entry name" value="HTHARSR"/>
</dbReference>
<evidence type="ECO:0000256" key="1">
    <source>
        <dbReference type="ARBA" id="ARBA00023015"/>
    </source>
</evidence>
<keyword evidence="1" id="KW-0805">Transcription regulation</keyword>
<evidence type="ECO:0000259" key="4">
    <source>
        <dbReference type="PROSITE" id="PS50987"/>
    </source>
</evidence>
<reference evidence="5" key="1">
    <citation type="journal article" date="2019" name="Microbiol. Resour. Announc.">
        <title>Complete Genome Sequence of Rubrobacter xylanophilus Strain AA3-22, Isolated from Arima Onsen in Japan.</title>
        <authorList>
            <person name="Tomariguchi N."/>
            <person name="Miyazaki K."/>
        </authorList>
    </citation>
    <scope>NUCLEOTIDE SEQUENCE [LARGE SCALE GENOMIC DNA]</scope>
    <source>
        <strain evidence="5">AA3-22</strain>
    </source>
</reference>
<dbReference type="InterPro" id="IPR051011">
    <property type="entry name" value="Metal_resp_trans_reg"/>
</dbReference>
<gene>
    <name evidence="5" type="ORF">RxyAA322_09440</name>
</gene>
<dbReference type="PROSITE" id="PS50987">
    <property type="entry name" value="HTH_ARSR_2"/>
    <property type="match status" value="1"/>
</dbReference>
<evidence type="ECO:0000256" key="3">
    <source>
        <dbReference type="ARBA" id="ARBA00023163"/>
    </source>
</evidence>
<dbReference type="CDD" id="cd00090">
    <property type="entry name" value="HTH_ARSR"/>
    <property type="match status" value="1"/>
</dbReference>
<evidence type="ECO:0000313" key="5">
    <source>
        <dbReference type="EMBL" id="BBL79090.1"/>
    </source>
</evidence>
<dbReference type="PANTHER" id="PTHR43132">
    <property type="entry name" value="ARSENICAL RESISTANCE OPERON REPRESSOR ARSR-RELATED"/>
    <property type="match status" value="1"/>
</dbReference>
<proteinExistence type="predicted"/>
<dbReference type="SMART" id="SM00418">
    <property type="entry name" value="HTH_ARSR"/>
    <property type="match status" value="1"/>
</dbReference>
<dbReference type="NCBIfam" id="NF033788">
    <property type="entry name" value="HTH_metalloreg"/>
    <property type="match status" value="1"/>
</dbReference>
<dbReference type="PANTHER" id="PTHR43132:SF9">
    <property type="entry name" value="ARSR FAMILY TRANSCRIPTIONAL REGULATORY PROTEIN"/>
    <property type="match status" value="1"/>
</dbReference>
<evidence type="ECO:0000313" key="6">
    <source>
        <dbReference type="Proteomes" id="UP000318065"/>
    </source>
</evidence>
<dbReference type="Gene3D" id="1.10.10.10">
    <property type="entry name" value="Winged helix-like DNA-binding domain superfamily/Winged helix DNA-binding domain"/>
    <property type="match status" value="1"/>
</dbReference>